<dbReference type="AlphaFoldDB" id="A0A0B6XX71"/>
<dbReference type="EMBL" id="HACG01001573">
    <property type="protein sequence ID" value="CEK48438.1"/>
    <property type="molecule type" value="Transcribed_RNA"/>
</dbReference>
<reference evidence="2" key="1">
    <citation type="submission" date="2014-12" db="EMBL/GenBank/DDBJ databases">
        <title>Insight into the proteome of Arion vulgaris.</title>
        <authorList>
            <person name="Aradska J."/>
            <person name="Bulat T."/>
            <person name="Smidak R."/>
            <person name="Sarate P."/>
            <person name="Gangsoo J."/>
            <person name="Sialana F."/>
            <person name="Bilban M."/>
            <person name="Lubec G."/>
        </authorList>
    </citation>
    <scope>NUCLEOTIDE SEQUENCE</scope>
    <source>
        <tissue evidence="2">Skin</tissue>
    </source>
</reference>
<proteinExistence type="predicted"/>
<feature type="domain" description="EH" evidence="1">
    <location>
        <begin position="42"/>
        <end position="80"/>
    </location>
</feature>
<accession>A0A0B6XX71</accession>
<dbReference type="PROSITE" id="PS50031">
    <property type="entry name" value="EH"/>
    <property type="match status" value="1"/>
</dbReference>
<dbReference type="Pfam" id="PF12763">
    <property type="entry name" value="EH"/>
    <property type="match status" value="1"/>
</dbReference>
<organism evidence="2">
    <name type="scientific">Arion vulgaris</name>
    <dbReference type="NCBI Taxonomy" id="1028688"/>
    <lineage>
        <taxon>Eukaryota</taxon>
        <taxon>Metazoa</taxon>
        <taxon>Spiralia</taxon>
        <taxon>Lophotrochozoa</taxon>
        <taxon>Mollusca</taxon>
        <taxon>Gastropoda</taxon>
        <taxon>Heterobranchia</taxon>
        <taxon>Euthyneura</taxon>
        <taxon>Panpulmonata</taxon>
        <taxon>Eupulmonata</taxon>
        <taxon>Stylommatophora</taxon>
        <taxon>Helicina</taxon>
        <taxon>Arionoidea</taxon>
        <taxon>Arionidae</taxon>
        <taxon>Arion</taxon>
    </lineage>
</organism>
<evidence type="ECO:0000259" key="1">
    <source>
        <dbReference type="PROSITE" id="PS50031"/>
    </source>
</evidence>
<protein>
    <recommendedName>
        <fullName evidence="1">EH domain-containing protein</fullName>
    </recommendedName>
</protein>
<gene>
    <name evidence="2" type="primary">ORF3971</name>
</gene>
<dbReference type="Gene3D" id="1.10.238.10">
    <property type="entry name" value="EF-hand"/>
    <property type="match status" value="1"/>
</dbReference>
<feature type="non-terminal residue" evidence="2">
    <location>
        <position position="80"/>
    </location>
</feature>
<sequence>EMNASKLTMEVPPPDLGPVEAVHLSTQIPHKVYTPWDVSLSEKSKYDIVFDSLQPISNLLAGDKVKSVLLNSKLPVDVLG</sequence>
<dbReference type="InterPro" id="IPR000261">
    <property type="entry name" value="EH_dom"/>
</dbReference>
<name>A0A0B6XX71_9EUPU</name>
<evidence type="ECO:0000313" key="2">
    <source>
        <dbReference type="EMBL" id="CEK48438.1"/>
    </source>
</evidence>
<feature type="non-terminal residue" evidence="2">
    <location>
        <position position="1"/>
    </location>
</feature>